<dbReference type="AlphaFoldDB" id="A0A1W2TIX8"/>
<evidence type="ECO:0000259" key="10">
    <source>
        <dbReference type="Pfam" id="PF21928"/>
    </source>
</evidence>
<dbReference type="InterPro" id="IPR053829">
    <property type="entry name" value="XLF-like_CC"/>
</dbReference>
<dbReference type="OMA" id="IKGVAPF"/>
<sequence>MMEPAGRWLPLPVFPGLPALLVSLRFGKSSYTLHITDLANVWVERLDRRGILLRSLQENTSIDLVDADPEQWAVFLSKLEAALDPMSPNHHLTGLGIAAGNHAGSPDGLTLHITCELPKPLAALEWPIHLAKCPPASLASELVLPLIRGRYLQSREADDLMNQLKEKDALITKLVDKLSTMHTPLELIFNSLSAKHATSRAAAEERIKGLAPFDEGTWRSQQNIEPPQDAPALLRSVFGDSEFSCVTIDTGLGASDVLIDWWAKLGPRSHAALKPENDLSHSEPQEMVCDSNASSIGKDNEDFQVQVTPTRPLLRSPGSGKSTRRKATESSESGVSDGQPTRPQNKSRPKIGALGHTNLPTRNEPSSQSTRTLQADDDTESESEDEGKPATSGRTGQPNTRLVTIGEPRQSPKPTRDASAIKSLGEASDETASGSDSDSDGPPKRQPSPRSAPLTPRKGALGRIGGKSKDPSGSTQAPSELTFGATSDDPASPKRAEVRKIGAIGRRPDTESKKTLSNTRTEPEHLETDEQKAERKRAELANELSRQTTVPARKKRKF</sequence>
<feature type="compositionally biased region" description="Polar residues" evidence="8">
    <location>
        <begin position="291"/>
        <end position="309"/>
    </location>
</feature>
<gene>
    <name evidence="11" type="ORF">SAMD00023353_1500760</name>
</gene>
<comment type="similarity">
    <text evidence="6">Belongs to the XRCC4-XLF family. XLF subfamily.</text>
</comment>
<dbReference type="CDD" id="cd22285">
    <property type="entry name" value="HD_XLF_N"/>
    <property type="match status" value="1"/>
</dbReference>
<feature type="compositionally biased region" description="Polar residues" evidence="8">
    <location>
        <begin position="392"/>
        <end position="402"/>
    </location>
</feature>
<evidence type="ECO:0000259" key="9">
    <source>
        <dbReference type="Pfam" id="PF09302"/>
    </source>
</evidence>
<dbReference type="Pfam" id="PF09302">
    <property type="entry name" value="XLF"/>
    <property type="match status" value="1"/>
</dbReference>
<evidence type="ECO:0000256" key="3">
    <source>
        <dbReference type="ARBA" id="ARBA00023125"/>
    </source>
</evidence>
<dbReference type="GO" id="GO:0032807">
    <property type="term" value="C:DNA ligase IV complex"/>
    <property type="evidence" value="ECO:0007669"/>
    <property type="project" value="TreeGrafter"/>
</dbReference>
<evidence type="ECO:0000313" key="12">
    <source>
        <dbReference type="Proteomes" id="UP000054516"/>
    </source>
</evidence>
<dbReference type="OrthoDB" id="2155935at2759"/>
<keyword evidence="2" id="KW-0227">DNA damage</keyword>
<evidence type="ECO:0000256" key="1">
    <source>
        <dbReference type="ARBA" id="ARBA00004123"/>
    </source>
</evidence>
<proteinExistence type="inferred from homology"/>
<dbReference type="EMBL" id="DF977460">
    <property type="protein sequence ID" value="GAP88153.2"/>
    <property type="molecule type" value="Genomic_DNA"/>
</dbReference>
<dbReference type="InterPro" id="IPR052287">
    <property type="entry name" value="NHEJ_factor"/>
</dbReference>
<feature type="compositionally biased region" description="Basic and acidic residues" evidence="8">
    <location>
        <begin position="274"/>
        <end position="284"/>
    </location>
</feature>
<dbReference type="InterPro" id="IPR038051">
    <property type="entry name" value="XRCC4-like_N_sf"/>
</dbReference>
<dbReference type="PANTHER" id="PTHR32235">
    <property type="entry name" value="NON-HOMOLOGOUS END-JOINING FACTOR 1"/>
    <property type="match status" value="1"/>
</dbReference>
<feature type="compositionally biased region" description="Polar residues" evidence="8">
    <location>
        <begin position="358"/>
        <end position="373"/>
    </location>
</feature>
<dbReference type="PANTHER" id="PTHR32235:SF1">
    <property type="entry name" value="NON-HOMOLOGOUS END-JOINING FACTOR 1"/>
    <property type="match status" value="1"/>
</dbReference>
<dbReference type="GO" id="GO:0006303">
    <property type="term" value="P:double-strand break repair via nonhomologous end joining"/>
    <property type="evidence" value="ECO:0007669"/>
    <property type="project" value="UniProtKB-ARBA"/>
</dbReference>
<evidence type="ECO:0000256" key="6">
    <source>
        <dbReference type="ARBA" id="ARBA00025747"/>
    </source>
</evidence>
<dbReference type="InterPro" id="IPR015381">
    <property type="entry name" value="XLF-like_N"/>
</dbReference>
<name>A0A1W2TIX8_ROSNE</name>
<keyword evidence="4" id="KW-0234">DNA repair</keyword>
<feature type="compositionally biased region" description="Polar residues" evidence="8">
    <location>
        <begin position="330"/>
        <end position="346"/>
    </location>
</feature>
<protein>
    <recommendedName>
        <fullName evidence="7">Non-homologous end-joining factor 1</fullName>
    </recommendedName>
</protein>
<dbReference type="STRING" id="77044.A0A1W2TIX8"/>
<feature type="compositionally biased region" description="Basic and acidic residues" evidence="8">
    <location>
        <begin position="491"/>
        <end position="514"/>
    </location>
</feature>
<dbReference type="Pfam" id="PF21928">
    <property type="entry name" value="XLF_CC"/>
    <property type="match status" value="1"/>
</dbReference>
<evidence type="ECO:0000256" key="4">
    <source>
        <dbReference type="ARBA" id="ARBA00023204"/>
    </source>
</evidence>
<feature type="compositionally biased region" description="Basic and acidic residues" evidence="8">
    <location>
        <begin position="521"/>
        <end position="540"/>
    </location>
</feature>
<comment type="subcellular location">
    <subcellularLocation>
        <location evidence="1">Nucleus</location>
    </subcellularLocation>
</comment>
<evidence type="ECO:0000256" key="7">
    <source>
        <dbReference type="ARBA" id="ARBA00044529"/>
    </source>
</evidence>
<feature type="domain" description="XLF-like coiled-coil region" evidence="10">
    <location>
        <begin position="134"/>
        <end position="185"/>
    </location>
</feature>
<keyword evidence="5" id="KW-0539">Nucleus</keyword>
<feature type="compositionally biased region" description="Acidic residues" evidence="8">
    <location>
        <begin position="375"/>
        <end position="385"/>
    </location>
</feature>
<evidence type="ECO:0000256" key="5">
    <source>
        <dbReference type="ARBA" id="ARBA00023242"/>
    </source>
</evidence>
<evidence type="ECO:0000313" key="11">
    <source>
        <dbReference type="EMBL" id="GAP88153.2"/>
    </source>
</evidence>
<evidence type="ECO:0000256" key="8">
    <source>
        <dbReference type="SAM" id="MobiDB-lite"/>
    </source>
</evidence>
<reference evidence="11" key="1">
    <citation type="submission" date="2016-03" db="EMBL/GenBank/DDBJ databases">
        <title>Draft genome sequence of Rosellinia necatrix.</title>
        <authorList>
            <person name="Kanematsu S."/>
        </authorList>
    </citation>
    <scope>NUCLEOTIDE SEQUENCE [LARGE SCALE GENOMIC DNA]</scope>
    <source>
        <strain evidence="11">W97</strain>
    </source>
</reference>
<dbReference type="Gene3D" id="2.170.210.10">
    <property type="entry name" value="DNA double-strand break repair and VJ recombination XRCC4, N-terminal"/>
    <property type="match status" value="1"/>
</dbReference>
<feature type="region of interest" description="Disordered" evidence="8">
    <location>
        <begin position="274"/>
        <end position="558"/>
    </location>
</feature>
<dbReference type="Proteomes" id="UP000054516">
    <property type="component" value="Unassembled WGS sequence"/>
</dbReference>
<dbReference type="GO" id="GO:0045027">
    <property type="term" value="F:DNA end binding"/>
    <property type="evidence" value="ECO:0007669"/>
    <property type="project" value="TreeGrafter"/>
</dbReference>
<accession>A0A1W2TIX8</accession>
<evidence type="ECO:0000256" key="2">
    <source>
        <dbReference type="ARBA" id="ARBA00022763"/>
    </source>
</evidence>
<keyword evidence="3" id="KW-0238">DNA-binding</keyword>
<organism evidence="11">
    <name type="scientific">Rosellinia necatrix</name>
    <name type="common">White root-rot fungus</name>
    <dbReference type="NCBI Taxonomy" id="77044"/>
    <lineage>
        <taxon>Eukaryota</taxon>
        <taxon>Fungi</taxon>
        <taxon>Dikarya</taxon>
        <taxon>Ascomycota</taxon>
        <taxon>Pezizomycotina</taxon>
        <taxon>Sordariomycetes</taxon>
        <taxon>Xylariomycetidae</taxon>
        <taxon>Xylariales</taxon>
        <taxon>Xylariaceae</taxon>
        <taxon>Rosellinia</taxon>
    </lineage>
</organism>
<keyword evidence="12" id="KW-1185">Reference proteome</keyword>
<feature type="domain" description="XLF-like N-terminal" evidence="9">
    <location>
        <begin position="7"/>
        <end position="132"/>
    </location>
</feature>